<dbReference type="PRINTS" id="PR00038">
    <property type="entry name" value="HTHLUXR"/>
</dbReference>
<dbReference type="SUPFAM" id="SSF88946">
    <property type="entry name" value="Sigma2 domain of RNA polymerase sigma factors"/>
    <property type="match status" value="1"/>
</dbReference>
<sequence length="182" mass="21445">MIDKPNHIHTNWIKYIAGDNSALSVVYKELHSPLYFTAYHYLQDENEANDIVNDVFLKLLEMSTNDRSVILSEVYEKLNIYLKVMVKNKCLDKIKTDKNRKSIRDSIKVLFNRYEYSNGTAEFDYLELIAALPDQQKQIFEMHKDGFDNQSIAEELNISYNTVRNTLSTSKKKLRVLWHKLM</sequence>
<dbReference type="GO" id="GO:0006352">
    <property type="term" value="P:DNA-templated transcription initiation"/>
    <property type="evidence" value="ECO:0007669"/>
    <property type="project" value="InterPro"/>
</dbReference>
<accession>A0A2U2XE14</accession>
<dbReference type="Gene3D" id="1.10.1740.10">
    <property type="match status" value="1"/>
</dbReference>
<comment type="caution">
    <text evidence="5">The sequence shown here is derived from an EMBL/GenBank/DDBJ whole genome shotgun (WGS) entry which is preliminary data.</text>
</comment>
<dbReference type="InterPro" id="IPR013249">
    <property type="entry name" value="RNA_pol_sigma70_r4_t2"/>
</dbReference>
<evidence type="ECO:0000313" key="5">
    <source>
        <dbReference type="EMBL" id="PWH86042.1"/>
    </source>
</evidence>
<name>A0A2U2XE14_9FLAO</name>
<dbReference type="SMART" id="SM00421">
    <property type="entry name" value="HTH_LUXR"/>
    <property type="match status" value="1"/>
</dbReference>
<reference evidence="5 6" key="2">
    <citation type="submission" date="2018-05" db="EMBL/GenBank/DDBJ databases">
        <authorList>
            <person name="Lanie J.A."/>
            <person name="Ng W.-L."/>
            <person name="Kazmierczak K.M."/>
            <person name="Andrzejewski T.M."/>
            <person name="Davidsen T.M."/>
            <person name="Wayne K.J."/>
            <person name="Tettelin H."/>
            <person name="Glass J.I."/>
            <person name="Rusch D."/>
            <person name="Podicherti R."/>
            <person name="Tsui H.-C.T."/>
            <person name="Winkler M.E."/>
        </authorList>
    </citation>
    <scope>NUCLEOTIDE SEQUENCE [LARGE SCALE GENOMIC DNA]</scope>
    <source>
        <strain evidence="5 6">C305</strain>
    </source>
</reference>
<evidence type="ECO:0000313" key="6">
    <source>
        <dbReference type="Proteomes" id="UP000245370"/>
    </source>
</evidence>
<dbReference type="Pfam" id="PF08281">
    <property type="entry name" value="Sigma70_r4_2"/>
    <property type="match status" value="1"/>
</dbReference>
<evidence type="ECO:0000259" key="4">
    <source>
        <dbReference type="SMART" id="SM00421"/>
    </source>
</evidence>
<feature type="domain" description="HTH luxR-type" evidence="4">
    <location>
        <begin position="129"/>
        <end position="181"/>
    </location>
</feature>
<proteinExistence type="predicted"/>
<keyword evidence="6" id="KW-1185">Reference proteome</keyword>
<dbReference type="SUPFAM" id="SSF46894">
    <property type="entry name" value="C-terminal effector domain of the bipartite response regulators"/>
    <property type="match status" value="1"/>
</dbReference>
<reference evidence="5 6" key="1">
    <citation type="submission" date="2018-05" db="EMBL/GenBank/DDBJ databases">
        <title>Brumimicrobium oceani sp. nov., isolated from coastal sediment.</title>
        <authorList>
            <person name="Kou Y."/>
        </authorList>
    </citation>
    <scope>NUCLEOTIDE SEQUENCE [LARGE SCALE GENOMIC DNA]</scope>
    <source>
        <strain evidence="5 6">C305</strain>
    </source>
</reference>
<dbReference type="AlphaFoldDB" id="A0A2U2XE14"/>
<dbReference type="PANTHER" id="PTHR43133">
    <property type="entry name" value="RNA POLYMERASE ECF-TYPE SIGMA FACTO"/>
    <property type="match status" value="1"/>
</dbReference>
<dbReference type="GO" id="GO:0016987">
    <property type="term" value="F:sigma factor activity"/>
    <property type="evidence" value="ECO:0007669"/>
    <property type="project" value="UniProtKB-KW"/>
</dbReference>
<dbReference type="RefSeq" id="WP_109358850.1">
    <property type="nucleotide sequence ID" value="NZ_QFRJ01000003.1"/>
</dbReference>
<keyword evidence="3" id="KW-0804">Transcription</keyword>
<dbReference type="OrthoDB" id="9772248at2"/>
<dbReference type="NCBIfam" id="TIGR02937">
    <property type="entry name" value="sigma70-ECF"/>
    <property type="match status" value="1"/>
</dbReference>
<dbReference type="PANTHER" id="PTHR43133:SF46">
    <property type="entry name" value="RNA POLYMERASE SIGMA-70 FACTOR ECF SUBFAMILY"/>
    <property type="match status" value="1"/>
</dbReference>
<dbReference type="InterPro" id="IPR013325">
    <property type="entry name" value="RNA_pol_sigma_r2"/>
</dbReference>
<dbReference type="InterPro" id="IPR000792">
    <property type="entry name" value="Tscrpt_reg_LuxR_C"/>
</dbReference>
<gene>
    <name evidence="5" type="ORF">DIT68_05660</name>
</gene>
<evidence type="ECO:0000256" key="3">
    <source>
        <dbReference type="ARBA" id="ARBA00023163"/>
    </source>
</evidence>
<keyword evidence="2" id="KW-0731">Sigma factor</keyword>
<dbReference type="InterPro" id="IPR036388">
    <property type="entry name" value="WH-like_DNA-bd_sf"/>
</dbReference>
<dbReference type="Proteomes" id="UP000245370">
    <property type="component" value="Unassembled WGS sequence"/>
</dbReference>
<evidence type="ECO:0000256" key="2">
    <source>
        <dbReference type="ARBA" id="ARBA00023082"/>
    </source>
</evidence>
<organism evidence="5 6">
    <name type="scientific">Brumimicrobium oceani</name>
    <dbReference type="NCBI Taxonomy" id="2100725"/>
    <lineage>
        <taxon>Bacteria</taxon>
        <taxon>Pseudomonadati</taxon>
        <taxon>Bacteroidota</taxon>
        <taxon>Flavobacteriia</taxon>
        <taxon>Flavobacteriales</taxon>
        <taxon>Crocinitomicaceae</taxon>
        <taxon>Brumimicrobium</taxon>
    </lineage>
</organism>
<dbReference type="InterPro" id="IPR014284">
    <property type="entry name" value="RNA_pol_sigma-70_dom"/>
</dbReference>
<keyword evidence="1" id="KW-0805">Transcription regulation</keyword>
<dbReference type="EMBL" id="QFRJ01000003">
    <property type="protein sequence ID" value="PWH86042.1"/>
    <property type="molecule type" value="Genomic_DNA"/>
</dbReference>
<dbReference type="InterPro" id="IPR039425">
    <property type="entry name" value="RNA_pol_sigma-70-like"/>
</dbReference>
<protein>
    <recommendedName>
        <fullName evidence="4">HTH luxR-type domain-containing protein</fullName>
    </recommendedName>
</protein>
<dbReference type="InterPro" id="IPR016032">
    <property type="entry name" value="Sig_transdc_resp-reg_C-effctor"/>
</dbReference>
<dbReference type="GO" id="GO:0003677">
    <property type="term" value="F:DNA binding"/>
    <property type="evidence" value="ECO:0007669"/>
    <property type="project" value="InterPro"/>
</dbReference>
<evidence type="ECO:0000256" key="1">
    <source>
        <dbReference type="ARBA" id="ARBA00023015"/>
    </source>
</evidence>
<dbReference type="Gene3D" id="1.10.10.10">
    <property type="entry name" value="Winged helix-like DNA-binding domain superfamily/Winged helix DNA-binding domain"/>
    <property type="match status" value="1"/>
</dbReference>